<dbReference type="Pfam" id="PF01266">
    <property type="entry name" value="DAO"/>
    <property type="match status" value="1"/>
</dbReference>
<comment type="caution">
    <text evidence="3">The sequence shown here is derived from an EMBL/GenBank/DDBJ whole genome shotgun (WGS) entry which is preliminary data.</text>
</comment>
<organism evidence="3 4">
    <name type="scientific">Entotheonella factor</name>
    <dbReference type="NCBI Taxonomy" id="1429438"/>
    <lineage>
        <taxon>Bacteria</taxon>
        <taxon>Pseudomonadati</taxon>
        <taxon>Nitrospinota/Tectimicrobiota group</taxon>
        <taxon>Candidatus Tectimicrobiota</taxon>
        <taxon>Candidatus Entotheonellia</taxon>
        <taxon>Candidatus Entotheonellales</taxon>
        <taxon>Candidatus Entotheonellaceae</taxon>
        <taxon>Candidatus Entotheonella</taxon>
    </lineage>
</organism>
<sequence length="101" mass="11012">MGFDKRVTLQSVDQLVHQAVRLMPALNDATLVTAWSGFRPYTHDNLPYLGPIPGLRGAYAAAGHFRNGILLAPVTGLLIKEMILGQAPTLPLEPYDVGRVF</sequence>
<dbReference type="SUPFAM" id="SSF51905">
    <property type="entry name" value="FAD/NAD(P)-binding domain"/>
    <property type="match status" value="1"/>
</dbReference>
<proteinExistence type="predicted"/>
<dbReference type="GO" id="GO:0005737">
    <property type="term" value="C:cytoplasm"/>
    <property type="evidence" value="ECO:0007669"/>
    <property type="project" value="TreeGrafter"/>
</dbReference>
<dbReference type="GO" id="GO:0016491">
    <property type="term" value="F:oxidoreductase activity"/>
    <property type="evidence" value="ECO:0007669"/>
    <property type="project" value="UniProtKB-KW"/>
</dbReference>
<dbReference type="Proteomes" id="UP000019141">
    <property type="component" value="Unassembled WGS sequence"/>
</dbReference>
<dbReference type="PANTHER" id="PTHR13847">
    <property type="entry name" value="SARCOSINE DEHYDROGENASE-RELATED"/>
    <property type="match status" value="1"/>
</dbReference>
<protein>
    <recommendedName>
        <fullName evidence="2">FAD dependent oxidoreductase domain-containing protein</fullName>
    </recommendedName>
</protein>
<reference evidence="3 4" key="1">
    <citation type="journal article" date="2014" name="Nature">
        <title>An environmental bacterial taxon with a large and distinct metabolic repertoire.</title>
        <authorList>
            <person name="Wilson M.C."/>
            <person name="Mori T."/>
            <person name="Ruckert C."/>
            <person name="Uria A.R."/>
            <person name="Helf M.J."/>
            <person name="Takada K."/>
            <person name="Gernert C."/>
            <person name="Steffens U.A."/>
            <person name="Heycke N."/>
            <person name="Schmitt S."/>
            <person name="Rinke C."/>
            <person name="Helfrich E.J."/>
            <person name="Brachmann A.O."/>
            <person name="Gurgui C."/>
            <person name="Wakimoto T."/>
            <person name="Kracht M."/>
            <person name="Crusemann M."/>
            <person name="Hentschel U."/>
            <person name="Abe I."/>
            <person name="Matsunaga S."/>
            <person name="Kalinowski J."/>
            <person name="Takeyama H."/>
            <person name="Piel J."/>
        </authorList>
    </citation>
    <scope>NUCLEOTIDE SEQUENCE [LARGE SCALE GENOMIC DNA]</scope>
    <source>
        <strain evidence="4">TSY1</strain>
    </source>
</reference>
<keyword evidence="1" id="KW-0560">Oxidoreductase</keyword>
<dbReference type="Gene3D" id="3.30.9.10">
    <property type="entry name" value="D-Amino Acid Oxidase, subunit A, domain 2"/>
    <property type="match status" value="1"/>
</dbReference>
<dbReference type="PATRIC" id="fig|1429438.4.peg.5426"/>
<feature type="domain" description="FAD dependent oxidoreductase" evidence="2">
    <location>
        <begin position="2"/>
        <end position="81"/>
    </location>
</feature>
<gene>
    <name evidence="3" type="ORF">ETSY1_28475</name>
</gene>
<name>W4LCZ1_ENTF1</name>
<keyword evidence="4" id="KW-1185">Reference proteome</keyword>
<evidence type="ECO:0000313" key="4">
    <source>
        <dbReference type="Proteomes" id="UP000019141"/>
    </source>
</evidence>
<evidence type="ECO:0000259" key="2">
    <source>
        <dbReference type="Pfam" id="PF01266"/>
    </source>
</evidence>
<dbReference type="AlphaFoldDB" id="W4LCZ1"/>
<dbReference type="Gene3D" id="3.50.50.60">
    <property type="entry name" value="FAD/NAD(P)-binding domain"/>
    <property type="match status" value="1"/>
</dbReference>
<dbReference type="InterPro" id="IPR036188">
    <property type="entry name" value="FAD/NAD-bd_sf"/>
</dbReference>
<dbReference type="InterPro" id="IPR006076">
    <property type="entry name" value="FAD-dep_OxRdtase"/>
</dbReference>
<evidence type="ECO:0000313" key="3">
    <source>
        <dbReference type="EMBL" id="ETW95953.1"/>
    </source>
</evidence>
<dbReference type="SUPFAM" id="SSF54373">
    <property type="entry name" value="FAD-linked reductases, C-terminal domain"/>
    <property type="match status" value="1"/>
</dbReference>
<dbReference type="EMBL" id="AZHW01000851">
    <property type="protein sequence ID" value="ETW95953.1"/>
    <property type="molecule type" value="Genomic_DNA"/>
</dbReference>
<accession>W4LCZ1</accession>
<evidence type="ECO:0000256" key="1">
    <source>
        <dbReference type="ARBA" id="ARBA00023002"/>
    </source>
</evidence>
<dbReference type="PANTHER" id="PTHR13847:SF289">
    <property type="entry name" value="GLYCINE OXIDASE"/>
    <property type="match status" value="1"/>
</dbReference>
<dbReference type="HOGENOM" id="CLU_154774_0_0_7"/>